<dbReference type="AlphaFoldDB" id="A0A847UHX0"/>
<dbReference type="OrthoDB" id="34535at2157"/>
<sequence length="171" mass="19827">MGAQESEISALADLDDVIRGFLSRNEFLHEFRLQKLIYLAELVAQKEHERRLTDADYKPFMFGAYSEDVSNQLEDIESEANTRAATHHGKVVTEFLDPDQEPETSSEVEDILDKVQNHVQAKKISSKDFGQWSKESWLYENTPFEREMSFERYQTEARDALDEDLDPFGLT</sequence>
<name>A0A847UHX0_9EURY</name>
<gene>
    <name evidence="2" type="ORF">GOC74_12265</name>
</gene>
<organism evidence="2 3">
    <name type="scientific">Halomicrobium mukohataei</name>
    <dbReference type="NCBI Taxonomy" id="57705"/>
    <lineage>
        <taxon>Archaea</taxon>
        <taxon>Methanobacteriati</taxon>
        <taxon>Methanobacteriota</taxon>
        <taxon>Stenosarchaea group</taxon>
        <taxon>Halobacteria</taxon>
        <taxon>Halobacteriales</taxon>
        <taxon>Haloarculaceae</taxon>
        <taxon>Halomicrobium</taxon>
    </lineage>
</organism>
<evidence type="ECO:0000313" key="2">
    <source>
        <dbReference type="EMBL" id="NLV10698.1"/>
    </source>
</evidence>
<dbReference type="RefSeq" id="WP_170094369.1">
    <property type="nucleotide sequence ID" value="NZ_WOYG01000001.1"/>
</dbReference>
<accession>A0A847UHX0</accession>
<proteinExistence type="predicted"/>
<evidence type="ECO:0000313" key="3">
    <source>
        <dbReference type="Proteomes" id="UP000608662"/>
    </source>
</evidence>
<comment type="caution">
    <text evidence="2">The sequence shown here is derived from an EMBL/GenBank/DDBJ whole genome shotgun (WGS) entry which is preliminary data.</text>
</comment>
<dbReference type="Pfam" id="PF13274">
    <property type="entry name" value="SocA_Panacea"/>
    <property type="match status" value="1"/>
</dbReference>
<dbReference type="EMBL" id="WOYG01000001">
    <property type="protein sequence ID" value="NLV10698.1"/>
    <property type="molecule type" value="Genomic_DNA"/>
</dbReference>
<dbReference type="Proteomes" id="UP000608662">
    <property type="component" value="Unassembled WGS sequence"/>
</dbReference>
<protein>
    <submittedName>
        <fullName evidence="2">DUF4065 domain-containing protein</fullName>
    </submittedName>
</protein>
<reference evidence="2" key="1">
    <citation type="submission" date="2019-12" db="EMBL/GenBank/DDBJ databases">
        <title>Whole-genome sequence of Halomicrobium mukohataei pws1.</title>
        <authorList>
            <person name="Verma D.K."/>
            <person name="Gopal K."/>
            <person name="Prasad E.S."/>
        </authorList>
    </citation>
    <scope>NUCLEOTIDE SEQUENCE</scope>
    <source>
        <strain evidence="2">Pws1</strain>
    </source>
</reference>
<evidence type="ECO:0000259" key="1">
    <source>
        <dbReference type="Pfam" id="PF13274"/>
    </source>
</evidence>
<feature type="domain" description="Antitoxin SocA-like Panacea" evidence="1">
    <location>
        <begin position="33"/>
        <end position="135"/>
    </location>
</feature>
<dbReference type="InterPro" id="IPR025272">
    <property type="entry name" value="SocA_Panacea"/>
</dbReference>